<dbReference type="Gene3D" id="1.10.260.40">
    <property type="entry name" value="lambda repressor-like DNA-binding domains"/>
    <property type="match status" value="1"/>
</dbReference>
<proteinExistence type="predicted"/>
<dbReference type="PANTHER" id="PTHR30146">
    <property type="entry name" value="LACI-RELATED TRANSCRIPTIONAL REPRESSOR"/>
    <property type="match status" value="1"/>
</dbReference>
<evidence type="ECO:0000256" key="4">
    <source>
        <dbReference type="ARBA" id="ARBA00023163"/>
    </source>
</evidence>
<evidence type="ECO:0000256" key="2">
    <source>
        <dbReference type="ARBA" id="ARBA00023015"/>
    </source>
</evidence>
<dbReference type="KEGG" id="pphe:PP2015_3817"/>
<dbReference type="InterPro" id="IPR010982">
    <property type="entry name" value="Lambda_DNA-bd_dom_sf"/>
</dbReference>
<reference evidence="7 8" key="1">
    <citation type="submission" date="2015-11" db="EMBL/GenBank/DDBJ databases">
        <authorList>
            <person name="Zhang Y."/>
            <person name="Guo Z."/>
        </authorList>
    </citation>
    <scope>NUCLEOTIDE SEQUENCE [LARGE SCALE GENOMIC DNA]</scope>
    <source>
        <strain evidence="7 8">KCTC 12086</strain>
    </source>
</reference>
<dbReference type="STRING" id="161398.PP2015_3817"/>
<dbReference type="SUPFAM" id="SSF47413">
    <property type="entry name" value="lambda repressor-like DNA-binding domains"/>
    <property type="match status" value="1"/>
</dbReference>
<dbReference type="PROSITE" id="PS00356">
    <property type="entry name" value="HTH_LACI_1"/>
    <property type="match status" value="1"/>
</dbReference>
<evidence type="ECO:0000259" key="6">
    <source>
        <dbReference type="PROSITE" id="PS50932"/>
    </source>
</evidence>
<dbReference type="Pfam" id="PF00356">
    <property type="entry name" value="LacI"/>
    <property type="match status" value="1"/>
</dbReference>
<evidence type="ECO:0000256" key="3">
    <source>
        <dbReference type="ARBA" id="ARBA00023125"/>
    </source>
</evidence>
<dbReference type="GO" id="GO:0003700">
    <property type="term" value="F:DNA-binding transcription factor activity"/>
    <property type="evidence" value="ECO:0007669"/>
    <property type="project" value="TreeGrafter"/>
</dbReference>
<keyword evidence="1" id="KW-0678">Repressor</keyword>
<dbReference type="AlphaFoldDB" id="A0A0S2K856"/>
<feature type="region of interest" description="Disordered" evidence="5">
    <location>
        <begin position="1"/>
        <end position="23"/>
    </location>
</feature>
<feature type="domain" description="HTH lacI-type" evidence="6">
    <location>
        <begin position="26"/>
        <end position="80"/>
    </location>
</feature>
<keyword evidence="3" id="KW-0238">DNA-binding</keyword>
<keyword evidence="4" id="KW-0804">Transcription</keyword>
<dbReference type="SMART" id="SM00354">
    <property type="entry name" value="HTH_LACI"/>
    <property type="match status" value="1"/>
</dbReference>
<dbReference type="InterPro" id="IPR000843">
    <property type="entry name" value="HTH_LacI"/>
</dbReference>
<dbReference type="SUPFAM" id="SSF53822">
    <property type="entry name" value="Periplasmic binding protein-like I"/>
    <property type="match status" value="1"/>
</dbReference>
<keyword evidence="8" id="KW-1185">Reference proteome</keyword>
<organism evidence="7 8">
    <name type="scientific">Pseudoalteromonas phenolica</name>
    <dbReference type="NCBI Taxonomy" id="161398"/>
    <lineage>
        <taxon>Bacteria</taxon>
        <taxon>Pseudomonadati</taxon>
        <taxon>Pseudomonadota</taxon>
        <taxon>Gammaproteobacteria</taxon>
        <taxon>Alteromonadales</taxon>
        <taxon>Pseudoalteromonadaceae</taxon>
        <taxon>Pseudoalteromonas</taxon>
    </lineage>
</organism>
<dbReference type="PROSITE" id="PS50932">
    <property type="entry name" value="HTH_LACI_2"/>
    <property type="match status" value="1"/>
</dbReference>
<dbReference type="Gene3D" id="3.40.50.2300">
    <property type="match status" value="2"/>
</dbReference>
<dbReference type="PATRIC" id="fig|161398.10.peg.3901"/>
<dbReference type="Proteomes" id="UP000061457">
    <property type="component" value="Chromosome II"/>
</dbReference>
<dbReference type="InterPro" id="IPR028082">
    <property type="entry name" value="Peripla_BP_I"/>
</dbReference>
<dbReference type="Pfam" id="PF00532">
    <property type="entry name" value="Peripla_BP_1"/>
    <property type="match status" value="1"/>
</dbReference>
<dbReference type="InterPro" id="IPR001761">
    <property type="entry name" value="Peripla_BP/Lac1_sug-bd_dom"/>
</dbReference>
<name>A0A0S2K856_9GAMM</name>
<protein>
    <submittedName>
        <fullName evidence="7">LacI family transcription regulator</fullName>
    </submittedName>
</protein>
<keyword evidence="2" id="KW-0805">Transcription regulation</keyword>
<gene>
    <name evidence="7" type="ORF">PP2015_3817</name>
</gene>
<evidence type="ECO:0000256" key="1">
    <source>
        <dbReference type="ARBA" id="ARBA00022491"/>
    </source>
</evidence>
<dbReference type="PANTHER" id="PTHR30146:SF148">
    <property type="entry name" value="HTH-TYPE TRANSCRIPTIONAL REPRESSOR PURR-RELATED"/>
    <property type="match status" value="1"/>
</dbReference>
<evidence type="ECO:0000256" key="5">
    <source>
        <dbReference type="SAM" id="MobiDB-lite"/>
    </source>
</evidence>
<evidence type="ECO:0000313" key="8">
    <source>
        <dbReference type="Proteomes" id="UP000061457"/>
    </source>
</evidence>
<accession>A0A0S2K856</accession>
<sequence>MALLQAQSHSIDSQNLKTNNTNKQSVTVHDVARVAGVSKSTVSLVLRGSDKASDRAKEKVLKAIEETGYVYNREAAAMRSKSSDLVAIVINDLTNPYSANLAVALEKHIRELGLMATLVNTSENALTQTQIVAKLQEYRVKAFIICPTPNTQASWLNQLQKPHTQVVSIMRQVDGSQVPCVLPNNEMGAYNATKALIARGHKNIAFIGGDAAISDYHQRLAGFNKAAKEQGDIQTWVFNSTTNRHGGRLAMSECLAQVPQVESVVCFNDIVAYGVIEYLAEQNLKPGADIGVIGFDDLDDSKLMSVPLSTVKIDANDIAKAVCHILKNDTQKGLTQVPVELIERSS</sequence>
<dbReference type="GO" id="GO:0000976">
    <property type="term" value="F:transcription cis-regulatory region binding"/>
    <property type="evidence" value="ECO:0007669"/>
    <property type="project" value="TreeGrafter"/>
</dbReference>
<dbReference type="CDD" id="cd01392">
    <property type="entry name" value="HTH_LacI"/>
    <property type="match status" value="1"/>
</dbReference>
<evidence type="ECO:0000313" key="7">
    <source>
        <dbReference type="EMBL" id="ALO44286.1"/>
    </source>
</evidence>
<dbReference type="EMBL" id="CP013188">
    <property type="protein sequence ID" value="ALO44286.1"/>
    <property type="molecule type" value="Genomic_DNA"/>
</dbReference>